<keyword evidence="3" id="KW-1185">Reference proteome</keyword>
<keyword evidence="1" id="KW-0472">Membrane</keyword>
<protein>
    <submittedName>
        <fullName evidence="2">Uncharacterized protein</fullName>
    </submittedName>
</protein>
<keyword evidence="1" id="KW-1133">Transmembrane helix</keyword>
<gene>
    <name evidence="2" type="ordered locus">Sbal_0811</name>
</gene>
<sequence length="168" mass="18934" precursor="true">MSLNSKLVIISNQTKLNLNLLKMLLGGVMLTVLLLGVVAVALFGLFKLNTGHKRHKHYAKAVNQHADGTKPHASQAHHFHSVSIVNDGSCCKQVETFSGKRFLSKDAPEIPMEECTMTHCQCRYQHHEDRRQIGNDRRVEYGVTRDLFGAFGEQNRRDRPKGRRATDG</sequence>
<dbReference type="AlphaFoldDB" id="A3D0S3"/>
<reference evidence="2 3" key="1">
    <citation type="submission" date="2007-02" db="EMBL/GenBank/DDBJ databases">
        <title>Complete sequence of chromosome of Shewanella baltica OS155.</title>
        <authorList>
            <consortium name="US DOE Joint Genome Institute"/>
            <person name="Copeland A."/>
            <person name="Lucas S."/>
            <person name="Lapidus A."/>
            <person name="Barry K."/>
            <person name="Detter J.C."/>
            <person name="Glavina del Rio T."/>
            <person name="Hammon N."/>
            <person name="Israni S."/>
            <person name="Dalin E."/>
            <person name="Tice H."/>
            <person name="Pitluck S."/>
            <person name="Sims D.R."/>
            <person name="Brettin T."/>
            <person name="Bruce D."/>
            <person name="Han C."/>
            <person name="Tapia R."/>
            <person name="Brainard J."/>
            <person name="Schmutz J."/>
            <person name="Larimer F."/>
            <person name="Land M."/>
            <person name="Hauser L."/>
            <person name="Kyrpides N."/>
            <person name="Mikhailova N."/>
            <person name="Brettar I."/>
            <person name="Klappenbach J."/>
            <person name="Konstantinidis K."/>
            <person name="Rodrigues J."/>
            <person name="Tiedje J."/>
            <person name="Richardson P."/>
        </authorList>
    </citation>
    <scope>NUCLEOTIDE SEQUENCE [LARGE SCALE GENOMIC DNA]</scope>
    <source>
        <strain evidence="3">OS155 / ATCC BAA-1091</strain>
    </source>
</reference>
<feature type="transmembrane region" description="Helical" evidence="1">
    <location>
        <begin position="20"/>
        <end position="46"/>
    </location>
</feature>
<evidence type="ECO:0000313" key="3">
    <source>
        <dbReference type="Proteomes" id="UP000001557"/>
    </source>
</evidence>
<dbReference type="STRING" id="325240.Sbal_0811"/>
<proteinExistence type="predicted"/>
<evidence type="ECO:0000313" key="2">
    <source>
        <dbReference type="EMBL" id="ABN60336.1"/>
    </source>
</evidence>
<evidence type="ECO:0000256" key="1">
    <source>
        <dbReference type="SAM" id="Phobius"/>
    </source>
</evidence>
<dbReference type="KEGG" id="sbl:Sbal_0811"/>
<keyword evidence="1" id="KW-0812">Transmembrane</keyword>
<dbReference type="EMBL" id="CP000563">
    <property type="protein sequence ID" value="ABN60336.1"/>
    <property type="molecule type" value="Genomic_DNA"/>
</dbReference>
<dbReference type="HOGENOM" id="CLU_137395_0_0_6"/>
<organism evidence="2 3">
    <name type="scientific">Shewanella baltica (strain OS155 / ATCC BAA-1091)</name>
    <dbReference type="NCBI Taxonomy" id="325240"/>
    <lineage>
        <taxon>Bacteria</taxon>
        <taxon>Pseudomonadati</taxon>
        <taxon>Pseudomonadota</taxon>
        <taxon>Gammaproteobacteria</taxon>
        <taxon>Alteromonadales</taxon>
        <taxon>Shewanellaceae</taxon>
        <taxon>Shewanella</taxon>
    </lineage>
</organism>
<accession>A3D0S3</accession>
<name>A3D0S3_SHEB5</name>
<dbReference type="Proteomes" id="UP000001557">
    <property type="component" value="Chromosome"/>
</dbReference>